<evidence type="ECO:0000256" key="7">
    <source>
        <dbReference type="ARBA" id="ARBA00023033"/>
    </source>
</evidence>
<dbReference type="InterPro" id="IPR036396">
    <property type="entry name" value="Cyt_P450_sf"/>
</dbReference>
<dbReference type="EMBL" id="JAVHJM010000002">
    <property type="protein sequence ID" value="KAK6518716.1"/>
    <property type="molecule type" value="Genomic_DNA"/>
</dbReference>
<evidence type="ECO:0000256" key="8">
    <source>
        <dbReference type="PIRSR" id="PIRSR602401-1"/>
    </source>
</evidence>
<dbReference type="InterPro" id="IPR001128">
    <property type="entry name" value="Cyt_P450"/>
</dbReference>
<comment type="similarity">
    <text evidence="2 9">Belongs to the cytochrome P450 family.</text>
</comment>
<keyword evidence="4 8" id="KW-0479">Metal-binding</keyword>
<protein>
    <recommendedName>
        <fullName evidence="12">O-methylsterigmatocystin oxidoreductase</fullName>
    </recommendedName>
</protein>
<reference evidence="10 11" key="1">
    <citation type="submission" date="2019-10" db="EMBL/GenBank/DDBJ databases">
        <authorList>
            <person name="Palmer J.M."/>
        </authorList>
    </citation>
    <scope>NUCLEOTIDE SEQUENCE [LARGE SCALE GENOMIC DNA]</scope>
    <source>
        <strain evidence="10 11">TWF506</strain>
    </source>
</reference>
<evidence type="ECO:0000256" key="3">
    <source>
        <dbReference type="ARBA" id="ARBA00022617"/>
    </source>
</evidence>
<keyword evidence="7 9" id="KW-0503">Monooxygenase</keyword>
<feature type="binding site" description="axial binding residue" evidence="8">
    <location>
        <position position="438"/>
    </location>
    <ligand>
        <name>heme</name>
        <dbReference type="ChEBI" id="CHEBI:30413"/>
    </ligand>
    <ligandPart>
        <name>Fe</name>
        <dbReference type="ChEBI" id="CHEBI:18248"/>
    </ligandPart>
</feature>
<evidence type="ECO:0000256" key="4">
    <source>
        <dbReference type="ARBA" id="ARBA00022723"/>
    </source>
</evidence>
<keyword evidence="3 8" id="KW-0349">Heme</keyword>
<name>A0AAN8NUW3_9PEZI</name>
<dbReference type="InterPro" id="IPR017972">
    <property type="entry name" value="Cyt_P450_CS"/>
</dbReference>
<dbReference type="PRINTS" id="PR00463">
    <property type="entry name" value="EP450I"/>
</dbReference>
<sequence length="527" mass="59066">MAFEIISYGIFLSGFAWLVQRLLSAQRARKKPPLPPGPPGLPLVGNINDLPPPGITEWTYWLKHKDIYGPISSVTVFGQTIVLLHSREIASELLDKRSAKFSSRPYLHFAGEMVGMQDGLSLAPYNESFKRQRKMAIKQMGNKNLIKNYFQAIDFQVSRLLLRLMNDPEKLEQHLKFSAASLILDILFGYESASTGEDPLVKFVDKWMEEACASVVAGAWIVDFMPWLEYLPEWLPGMGFKETARRFRKRYMQANDIPIEFVRERKAAGSTKTSYISGLLENNPDAAEIKDIKFSASTLYGGGADTTVASLNIFFLAMSLNPEVQQKAQEEIDSVVGTDRLPGFQDRPNLPYLEAVLTETLRWISVAPLGIPHTSDEEDEFRGYLIPKGSIIVPSIAWFGRDPASYPEPEKFRPERFLGANKELDPRTYVFGFGRRICPGRHLADANAFLAMARSLASFNITKAIGLDGKEIDPVIEQVPGVVGHVKNIKCTITPRTEKHRELVAQIDSQCSSGKGDSEYIKDILLD</sequence>
<organism evidence="10 11">
    <name type="scientific">Arthrobotrys conoides</name>
    <dbReference type="NCBI Taxonomy" id="74498"/>
    <lineage>
        <taxon>Eukaryota</taxon>
        <taxon>Fungi</taxon>
        <taxon>Dikarya</taxon>
        <taxon>Ascomycota</taxon>
        <taxon>Pezizomycotina</taxon>
        <taxon>Orbiliomycetes</taxon>
        <taxon>Orbiliales</taxon>
        <taxon>Orbiliaceae</taxon>
        <taxon>Arthrobotrys</taxon>
    </lineage>
</organism>
<gene>
    <name evidence="10" type="ORF">TWF506_005854</name>
</gene>
<dbReference type="GO" id="GO:0005506">
    <property type="term" value="F:iron ion binding"/>
    <property type="evidence" value="ECO:0007669"/>
    <property type="project" value="InterPro"/>
</dbReference>
<dbReference type="PROSITE" id="PS00086">
    <property type="entry name" value="CYTOCHROME_P450"/>
    <property type="match status" value="1"/>
</dbReference>
<evidence type="ECO:0000313" key="11">
    <source>
        <dbReference type="Proteomes" id="UP001307849"/>
    </source>
</evidence>
<dbReference type="CDD" id="cd11065">
    <property type="entry name" value="CYP64-like"/>
    <property type="match status" value="1"/>
</dbReference>
<evidence type="ECO:0008006" key="12">
    <source>
        <dbReference type="Google" id="ProtNLM"/>
    </source>
</evidence>
<dbReference type="AlphaFoldDB" id="A0AAN8NUW3"/>
<proteinExistence type="inferred from homology"/>
<evidence type="ECO:0000256" key="5">
    <source>
        <dbReference type="ARBA" id="ARBA00023002"/>
    </source>
</evidence>
<dbReference type="PANTHER" id="PTHR46300">
    <property type="entry name" value="P450, PUTATIVE (EUROFUNG)-RELATED-RELATED"/>
    <property type="match status" value="1"/>
</dbReference>
<evidence type="ECO:0000256" key="6">
    <source>
        <dbReference type="ARBA" id="ARBA00023004"/>
    </source>
</evidence>
<comment type="cofactor">
    <cofactor evidence="1 8">
        <name>heme</name>
        <dbReference type="ChEBI" id="CHEBI:30413"/>
    </cofactor>
</comment>
<accession>A0AAN8NUW3</accession>
<dbReference type="InterPro" id="IPR050364">
    <property type="entry name" value="Cytochrome_P450_fung"/>
</dbReference>
<dbReference type="Proteomes" id="UP001307849">
    <property type="component" value="Unassembled WGS sequence"/>
</dbReference>
<dbReference type="InterPro" id="IPR002401">
    <property type="entry name" value="Cyt_P450_E_grp-I"/>
</dbReference>
<evidence type="ECO:0000256" key="2">
    <source>
        <dbReference type="ARBA" id="ARBA00010617"/>
    </source>
</evidence>
<dbReference type="PRINTS" id="PR00385">
    <property type="entry name" value="P450"/>
</dbReference>
<dbReference type="SUPFAM" id="SSF48264">
    <property type="entry name" value="Cytochrome P450"/>
    <property type="match status" value="1"/>
</dbReference>
<dbReference type="GO" id="GO:0016705">
    <property type="term" value="F:oxidoreductase activity, acting on paired donors, with incorporation or reduction of molecular oxygen"/>
    <property type="evidence" value="ECO:0007669"/>
    <property type="project" value="InterPro"/>
</dbReference>
<keyword evidence="5 9" id="KW-0560">Oxidoreductase</keyword>
<evidence type="ECO:0000256" key="9">
    <source>
        <dbReference type="RuleBase" id="RU000461"/>
    </source>
</evidence>
<dbReference type="GO" id="GO:0020037">
    <property type="term" value="F:heme binding"/>
    <property type="evidence" value="ECO:0007669"/>
    <property type="project" value="InterPro"/>
</dbReference>
<keyword evidence="6 8" id="KW-0408">Iron</keyword>
<dbReference type="PANTHER" id="PTHR46300:SF7">
    <property type="entry name" value="P450, PUTATIVE (EUROFUNG)-RELATED"/>
    <property type="match status" value="1"/>
</dbReference>
<dbReference type="Gene3D" id="1.10.630.10">
    <property type="entry name" value="Cytochrome P450"/>
    <property type="match status" value="1"/>
</dbReference>
<dbReference type="GO" id="GO:0004497">
    <property type="term" value="F:monooxygenase activity"/>
    <property type="evidence" value="ECO:0007669"/>
    <property type="project" value="UniProtKB-KW"/>
</dbReference>
<comment type="caution">
    <text evidence="10">The sequence shown here is derived from an EMBL/GenBank/DDBJ whole genome shotgun (WGS) entry which is preliminary data.</text>
</comment>
<dbReference type="Pfam" id="PF00067">
    <property type="entry name" value="p450"/>
    <property type="match status" value="1"/>
</dbReference>
<keyword evidence="11" id="KW-1185">Reference proteome</keyword>
<evidence type="ECO:0000313" key="10">
    <source>
        <dbReference type="EMBL" id="KAK6518716.1"/>
    </source>
</evidence>
<evidence type="ECO:0000256" key="1">
    <source>
        <dbReference type="ARBA" id="ARBA00001971"/>
    </source>
</evidence>